<accession>A0A5B7EPP7</accession>
<gene>
    <name evidence="1" type="ORF">E2C01_028666</name>
</gene>
<dbReference type="AlphaFoldDB" id="A0A5B7EPP7"/>
<evidence type="ECO:0000313" key="1">
    <source>
        <dbReference type="EMBL" id="MPC35247.1"/>
    </source>
</evidence>
<dbReference type="Proteomes" id="UP000324222">
    <property type="component" value="Unassembled WGS sequence"/>
</dbReference>
<comment type="caution">
    <text evidence="1">The sequence shown here is derived from an EMBL/GenBank/DDBJ whole genome shotgun (WGS) entry which is preliminary data.</text>
</comment>
<reference evidence="1 2" key="1">
    <citation type="submission" date="2019-05" db="EMBL/GenBank/DDBJ databases">
        <title>Another draft genome of Portunus trituberculatus and its Hox gene families provides insights of decapod evolution.</title>
        <authorList>
            <person name="Jeong J.-H."/>
            <person name="Song I."/>
            <person name="Kim S."/>
            <person name="Choi T."/>
            <person name="Kim D."/>
            <person name="Ryu S."/>
            <person name="Kim W."/>
        </authorList>
    </citation>
    <scope>NUCLEOTIDE SEQUENCE [LARGE SCALE GENOMIC DNA]</scope>
    <source>
        <tissue evidence="1">Muscle</tissue>
    </source>
</reference>
<keyword evidence="2" id="KW-1185">Reference proteome</keyword>
<proteinExistence type="predicted"/>
<organism evidence="1 2">
    <name type="scientific">Portunus trituberculatus</name>
    <name type="common">Swimming crab</name>
    <name type="synonym">Neptunus trituberculatus</name>
    <dbReference type="NCBI Taxonomy" id="210409"/>
    <lineage>
        <taxon>Eukaryota</taxon>
        <taxon>Metazoa</taxon>
        <taxon>Ecdysozoa</taxon>
        <taxon>Arthropoda</taxon>
        <taxon>Crustacea</taxon>
        <taxon>Multicrustacea</taxon>
        <taxon>Malacostraca</taxon>
        <taxon>Eumalacostraca</taxon>
        <taxon>Eucarida</taxon>
        <taxon>Decapoda</taxon>
        <taxon>Pleocyemata</taxon>
        <taxon>Brachyura</taxon>
        <taxon>Eubrachyura</taxon>
        <taxon>Portunoidea</taxon>
        <taxon>Portunidae</taxon>
        <taxon>Portuninae</taxon>
        <taxon>Portunus</taxon>
    </lineage>
</organism>
<sequence>MLARKAGRANFGSHFCRLICVELSIFRRQFPGCVVGVAGPVSEGPGQQSTVYHKVQAKAACQAKGTHEPSRDSHRLIGLP</sequence>
<evidence type="ECO:0000313" key="2">
    <source>
        <dbReference type="Proteomes" id="UP000324222"/>
    </source>
</evidence>
<name>A0A5B7EPP7_PORTR</name>
<protein>
    <submittedName>
        <fullName evidence="1">Uncharacterized protein</fullName>
    </submittedName>
</protein>
<dbReference type="EMBL" id="VSRR010003230">
    <property type="protein sequence ID" value="MPC35247.1"/>
    <property type="molecule type" value="Genomic_DNA"/>
</dbReference>